<dbReference type="AlphaFoldDB" id="A0AAV3UUL4"/>
<name>A0AAV3UUL4_9ALTE</name>
<dbReference type="InterPro" id="IPR013424">
    <property type="entry name" value="Ice-binding_C"/>
</dbReference>
<accession>A0AAV3UUL4</accession>
<sequence length="304" mass="33544">MKIKNILFVIMSFQYCNLNYVSAAIISASDGVNSTYCNGFTSKTQIYHDTNTATGVIKSEYLYNASEQVIETPTFDGSWVAKSRGTNCIVDSNNFNGSSYADTSFNAYTGESKLFATAEFNDLVNVSTGIDSYSETYMSVSLVLNNLTEDTQFFLDLNVEGDFNYSGLGSSSYHKQADIISDGNFTRYAESWYSTEGEHVNYYERLFVDIKAGVTNLTFILRDYLSASAVGGNGAGKSSSATANFTNTSWFNFGFTSEVEYTLDLPELLTTPRPNINMNEVPEPSTLILLALGIIGASYRKFKE</sequence>
<feature type="chain" id="PRO_5044022390" description="Ice-binding protein C-terminal domain-containing protein" evidence="1">
    <location>
        <begin position="24"/>
        <end position="304"/>
    </location>
</feature>
<evidence type="ECO:0000313" key="4">
    <source>
        <dbReference type="Proteomes" id="UP000006320"/>
    </source>
</evidence>
<evidence type="ECO:0000259" key="2">
    <source>
        <dbReference type="Pfam" id="PF07589"/>
    </source>
</evidence>
<dbReference type="EMBL" id="BAEM01000008">
    <property type="protein sequence ID" value="GAC08710.1"/>
    <property type="molecule type" value="Genomic_DNA"/>
</dbReference>
<dbReference type="Proteomes" id="UP000006320">
    <property type="component" value="Unassembled WGS sequence"/>
</dbReference>
<comment type="caution">
    <text evidence="3">The sequence shown here is derived from an EMBL/GenBank/DDBJ whole genome shotgun (WGS) entry which is preliminary data.</text>
</comment>
<gene>
    <name evidence="3" type="ORF">GCHA_0747</name>
</gene>
<dbReference type="RefSeq" id="WP_007985120.1">
    <property type="nucleotide sequence ID" value="NZ_BAEM01000008.1"/>
</dbReference>
<feature type="domain" description="Ice-binding protein C-terminal" evidence="2">
    <location>
        <begin position="281"/>
        <end position="300"/>
    </location>
</feature>
<protein>
    <recommendedName>
        <fullName evidence="2">Ice-binding protein C-terminal domain-containing protein</fullName>
    </recommendedName>
</protein>
<evidence type="ECO:0000313" key="3">
    <source>
        <dbReference type="EMBL" id="GAC08710.1"/>
    </source>
</evidence>
<evidence type="ECO:0000256" key="1">
    <source>
        <dbReference type="SAM" id="SignalP"/>
    </source>
</evidence>
<keyword evidence="1" id="KW-0732">Signal</keyword>
<feature type="signal peptide" evidence="1">
    <location>
        <begin position="1"/>
        <end position="23"/>
    </location>
</feature>
<reference evidence="3 4" key="1">
    <citation type="journal article" date="2017" name="Antonie Van Leeuwenhoek">
        <title>Rhizobium rhizosphaerae sp. nov., a novel species isolated from rice rhizosphere.</title>
        <authorList>
            <person name="Zhao J.J."/>
            <person name="Zhang J."/>
            <person name="Zhang R.J."/>
            <person name="Zhang C.W."/>
            <person name="Yin H.Q."/>
            <person name="Zhang X.X."/>
        </authorList>
    </citation>
    <scope>NUCLEOTIDE SEQUENCE [LARGE SCALE GENOMIC DNA]</scope>
    <source>
        <strain evidence="3 4">S18K6</strain>
    </source>
</reference>
<dbReference type="Pfam" id="PF07589">
    <property type="entry name" value="PEP-CTERM"/>
    <property type="match status" value="1"/>
</dbReference>
<proteinExistence type="predicted"/>
<organism evidence="3 4">
    <name type="scientific">Paraglaciecola chathamensis S18K6</name>
    <dbReference type="NCBI Taxonomy" id="1127672"/>
    <lineage>
        <taxon>Bacteria</taxon>
        <taxon>Pseudomonadati</taxon>
        <taxon>Pseudomonadota</taxon>
        <taxon>Gammaproteobacteria</taxon>
        <taxon>Alteromonadales</taxon>
        <taxon>Alteromonadaceae</taxon>
        <taxon>Paraglaciecola</taxon>
    </lineage>
</organism>
<dbReference type="NCBIfam" id="TIGR02595">
    <property type="entry name" value="PEP_CTERM"/>
    <property type="match status" value="1"/>
</dbReference>